<dbReference type="InterPro" id="IPR036188">
    <property type="entry name" value="FAD/NAD-bd_sf"/>
</dbReference>
<keyword evidence="9" id="KW-1185">Reference proteome</keyword>
<feature type="region of interest" description="Disordered" evidence="6">
    <location>
        <begin position="344"/>
        <end position="374"/>
    </location>
</feature>
<comment type="cofactor">
    <cofactor evidence="1">
        <name>FAD</name>
        <dbReference type="ChEBI" id="CHEBI:57692"/>
    </cofactor>
</comment>
<dbReference type="PRINTS" id="PR00420">
    <property type="entry name" value="RNGMNOXGNASE"/>
</dbReference>
<evidence type="ECO:0000256" key="5">
    <source>
        <dbReference type="ARBA" id="ARBA00023033"/>
    </source>
</evidence>
<dbReference type="RefSeq" id="WP_189314774.1">
    <property type="nucleotide sequence ID" value="NZ_BMQA01000029.1"/>
</dbReference>
<protein>
    <submittedName>
        <fullName evidence="8">Salicylate hydroxylase</fullName>
    </submittedName>
</protein>
<dbReference type="PANTHER" id="PTHR13789">
    <property type="entry name" value="MONOOXYGENASE"/>
    <property type="match status" value="1"/>
</dbReference>
<dbReference type="Proteomes" id="UP000657574">
    <property type="component" value="Unassembled WGS sequence"/>
</dbReference>
<accession>A0A917L687</accession>
<dbReference type="Gene3D" id="3.50.50.60">
    <property type="entry name" value="FAD/NAD(P)-binding domain"/>
    <property type="match status" value="1"/>
</dbReference>
<gene>
    <name evidence="8" type="ORF">GCM10010121_064150</name>
</gene>
<keyword evidence="4" id="KW-0560">Oxidoreductase</keyword>
<comment type="caution">
    <text evidence="8">The sequence shown here is derived from an EMBL/GenBank/DDBJ whole genome shotgun (WGS) entry which is preliminary data.</text>
</comment>
<keyword evidence="3" id="KW-0274">FAD</keyword>
<reference evidence="8" key="1">
    <citation type="journal article" date="2014" name="Int. J. Syst. Evol. Microbiol.">
        <title>Complete genome sequence of Corynebacterium casei LMG S-19264T (=DSM 44701T), isolated from a smear-ripened cheese.</title>
        <authorList>
            <consortium name="US DOE Joint Genome Institute (JGI-PGF)"/>
            <person name="Walter F."/>
            <person name="Albersmeier A."/>
            <person name="Kalinowski J."/>
            <person name="Ruckert C."/>
        </authorList>
    </citation>
    <scope>NUCLEOTIDE SEQUENCE</scope>
    <source>
        <strain evidence="8">JCM 3086</strain>
    </source>
</reference>
<dbReference type="PANTHER" id="PTHR13789:SF318">
    <property type="entry name" value="GERANYLGERANYL DIPHOSPHATE REDUCTASE"/>
    <property type="match status" value="1"/>
</dbReference>
<reference evidence="8" key="2">
    <citation type="submission" date="2020-09" db="EMBL/GenBank/DDBJ databases">
        <authorList>
            <person name="Sun Q."/>
            <person name="Ohkuma M."/>
        </authorList>
    </citation>
    <scope>NUCLEOTIDE SEQUENCE</scope>
    <source>
        <strain evidence="8">JCM 3086</strain>
    </source>
</reference>
<sequence length="374" mass="40623">MQPSDLKNLTVAVVGAGYGGAAAAKALSLLGADVHVYEQANRIREVGAGIGLRPSTMDRFRQWGIFDAIAKVSSPSDYFEILTATGDPIMKESWPGIHDFAEETRTHLIHRGDFIDALLGVLPDGMVHLGHRLETIEDQGDHATITFADGEKVTADLVIGADGIRSVVRRRLFDEKGPLFSGEHAYRAVIPADEAHGMVVDDNLRMYIGRGTKVYLLPLRHRNQVSFDITALCADSTWAPEVTKDDLLATVDGFDERIVNITRGLAMDAVNIRAVYDIDPVDRWHSDSVVLVGDAAHSMLHHQGQGANSAILDGGALADALLEADSVKEALARYQATRKPVTDELQRISRQGWSEDEVNDVFPGQKPGATTGRG</sequence>
<dbReference type="AlphaFoldDB" id="A0A917L687"/>
<evidence type="ECO:0000256" key="6">
    <source>
        <dbReference type="SAM" id="MobiDB-lite"/>
    </source>
</evidence>
<organism evidence="8 9">
    <name type="scientific">Streptomyces brasiliensis</name>
    <dbReference type="NCBI Taxonomy" id="1954"/>
    <lineage>
        <taxon>Bacteria</taxon>
        <taxon>Bacillati</taxon>
        <taxon>Actinomycetota</taxon>
        <taxon>Actinomycetes</taxon>
        <taxon>Kitasatosporales</taxon>
        <taxon>Streptomycetaceae</taxon>
        <taxon>Streptomyces</taxon>
    </lineage>
</organism>
<keyword evidence="5" id="KW-0503">Monooxygenase</keyword>
<dbReference type="Pfam" id="PF01494">
    <property type="entry name" value="FAD_binding_3"/>
    <property type="match status" value="1"/>
</dbReference>
<dbReference type="SUPFAM" id="SSF51905">
    <property type="entry name" value="FAD/NAD(P)-binding domain"/>
    <property type="match status" value="1"/>
</dbReference>
<name>A0A917L687_9ACTN</name>
<dbReference type="GO" id="GO:0004497">
    <property type="term" value="F:monooxygenase activity"/>
    <property type="evidence" value="ECO:0007669"/>
    <property type="project" value="UniProtKB-KW"/>
</dbReference>
<evidence type="ECO:0000259" key="7">
    <source>
        <dbReference type="Pfam" id="PF01494"/>
    </source>
</evidence>
<evidence type="ECO:0000313" key="9">
    <source>
        <dbReference type="Proteomes" id="UP000657574"/>
    </source>
</evidence>
<keyword evidence="2" id="KW-0285">Flavoprotein</keyword>
<dbReference type="EMBL" id="BMQA01000029">
    <property type="protein sequence ID" value="GGJ44123.1"/>
    <property type="molecule type" value="Genomic_DNA"/>
</dbReference>
<dbReference type="GO" id="GO:0071949">
    <property type="term" value="F:FAD binding"/>
    <property type="evidence" value="ECO:0007669"/>
    <property type="project" value="InterPro"/>
</dbReference>
<evidence type="ECO:0000256" key="4">
    <source>
        <dbReference type="ARBA" id="ARBA00023002"/>
    </source>
</evidence>
<proteinExistence type="predicted"/>
<dbReference type="InterPro" id="IPR002938">
    <property type="entry name" value="FAD-bd"/>
</dbReference>
<evidence type="ECO:0000256" key="1">
    <source>
        <dbReference type="ARBA" id="ARBA00001974"/>
    </source>
</evidence>
<evidence type="ECO:0000256" key="2">
    <source>
        <dbReference type="ARBA" id="ARBA00022630"/>
    </source>
</evidence>
<evidence type="ECO:0000313" key="8">
    <source>
        <dbReference type="EMBL" id="GGJ44123.1"/>
    </source>
</evidence>
<dbReference type="InterPro" id="IPR050493">
    <property type="entry name" value="FAD-dep_Monooxygenase_BioMet"/>
</dbReference>
<evidence type="ECO:0000256" key="3">
    <source>
        <dbReference type="ARBA" id="ARBA00022827"/>
    </source>
</evidence>
<feature type="domain" description="FAD-binding" evidence="7">
    <location>
        <begin position="9"/>
        <end position="345"/>
    </location>
</feature>